<dbReference type="EMBL" id="CP023777">
    <property type="protein sequence ID" value="ATL47922.1"/>
    <property type="molecule type" value="Genomic_DNA"/>
</dbReference>
<dbReference type="KEGG" id="cbae:COR50_12500"/>
<dbReference type="Proteomes" id="UP000220133">
    <property type="component" value="Chromosome"/>
</dbReference>
<evidence type="ECO:0000313" key="2">
    <source>
        <dbReference type="EMBL" id="ATL47922.1"/>
    </source>
</evidence>
<proteinExistence type="predicted"/>
<reference evidence="2 3" key="1">
    <citation type="submission" date="2017-10" db="EMBL/GenBank/DDBJ databases">
        <title>Paenichitinophaga pekingensis gen. nov., sp. nov., isolated from activated sludge.</title>
        <authorList>
            <person name="Jin D."/>
            <person name="Kong X."/>
            <person name="Deng Y."/>
            <person name="Bai Z."/>
        </authorList>
    </citation>
    <scope>NUCLEOTIDE SEQUENCE [LARGE SCALE GENOMIC DNA]</scope>
    <source>
        <strain evidence="2 3">13</strain>
    </source>
</reference>
<accession>A0A291QVK2</accession>
<name>A0A291QVK2_9BACT</name>
<organism evidence="2 3">
    <name type="scientific">Chitinophaga caeni</name>
    <dbReference type="NCBI Taxonomy" id="2029983"/>
    <lineage>
        <taxon>Bacteria</taxon>
        <taxon>Pseudomonadati</taxon>
        <taxon>Bacteroidota</taxon>
        <taxon>Chitinophagia</taxon>
        <taxon>Chitinophagales</taxon>
        <taxon>Chitinophagaceae</taxon>
        <taxon>Chitinophaga</taxon>
    </lineage>
</organism>
<evidence type="ECO:0000313" key="3">
    <source>
        <dbReference type="Proteomes" id="UP000220133"/>
    </source>
</evidence>
<keyword evidence="1" id="KW-1133">Transmembrane helix</keyword>
<evidence type="ECO:0000256" key="1">
    <source>
        <dbReference type="SAM" id="Phobius"/>
    </source>
</evidence>
<feature type="transmembrane region" description="Helical" evidence="1">
    <location>
        <begin position="6"/>
        <end position="28"/>
    </location>
</feature>
<dbReference type="GO" id="GO:0005886">
    <property type="term" value="C:plasma membrane"/>
    <property type="evidence" value="ECO:0007669"/>
    <property type="project" value="UniProtKB-SubCell"/>
</dbReference>
<feature type="transmembrane region" description="Helical" evidence="1">
    <location>
        <begin position="40"/>
        <end position="59"/>
    </location>
</feature>
<dbReference type="RefSeq" id="WP_098194299.1">
    <property type="nucleotide sequence ID" value="NZ_CP023777.1"/>
</dbReference>
<keyword evidence="3" id="KW-1185">Reference proteome</keyword>
<sequence>MLNSEIWLMLAFLVHMWLVSRFVVMHTFKSTDNHRPYHLKWLMLVFFLPYLGYLLYFYITAGYNRGNAADS</sequence>
<keyword evidence="1" id="KW-0812">Transmembrane</keyword>
<gene>
    <name evidence="2" type="ORF">COR50_12500</name>
</gene>
<protein>
    <submittedName>
        <fullName evidence="2">Uncharacterized protein</fullName>
    </submittedName>
</protein>
<dbReference type="OrthoDB" id="677159at2"/>
<dbReference type="AlphaFoldDB" id="A0A291QVK2"/>
<keyword evidence="1" id="KW-0472">Membrane</keyword>